<comment type="caution">
    <text evidence="2">The sequence shown here is derived from an EMBL/GenBank/DDBJ whole genome shotgun (WGS) entry which is preliminary data.</text>
</comment>
<evidence type="ECO:0000313" key="2">
    <source>
        <dbReference type="EMBL" id="MDG3008500.1"/>
    </source>
</evidence>
<dbReference type="RefSeq" id="WP_277864819.1">
    <property type="nucleotide sequence ID" value="NZ_JARRAG010000008.1"/>
</dbReference>
<proteinExistence type="predicted"/>
<dbReference type="EMBL" id="JARRAG010000008">
    <property type="protein sequence ID" value="MDG3008500.1"/>
    <property type="molecule type" value="Genomic_DNA"/>
</dbReference>
<dbReference type="Proteomes" id="UP001216907">
    <property type="component" value="Unassembled WGS sequence"/>
</dbReference>
<protein>
    <submittedName>
        <fullName evidence="2">Uncharacterized protein</fullName>
    </submittedName>
</protein>
<evidence type="ECO:0000256" key="1">
    <source>
        <dbReference type="SAM" id="MobiDB-lite"/>
    </source>
</evidence>
<reference evidence="2 3" key="1">
    <citation type="submission" date="2023-03" db="EMBL/GenBank/DDBJ databases">
        <title>Paludisphaera mucosa sp. nov. a novel planctomycete from northern fen.</title>
        <authorList>
            <person name="Ivanova A."/>
        </authorList>
    </citation>
    <scope>NUCLEOTIDE SEQUENCE [LARGE SCALE GENOMIC DNA]</scope>
    <source>
        <strain evidence="2 3">Pla2</strain>
    </source>
</reference>
<accession>A0ABT6FM90</accession>
<organism evidence="2 3">
    <name type="scientific">Paludisphaera mucosa</name>
    <dbReference type="NCBI Taxonomy" id="3030827"/>
    <lineage>
        <taxon>Bacteria</taxon>
        <taxon>Pseudomonadati</taxon>
        <taxon>Planctomycetota</taxon>
        <taxon>Planctomycetia</taxon>
        <taxon>Isosphaerales</taxon>
        <taxon>Isosphaeraceae</taxon>
        <taxon>Paludisphaera</taxon>
    </lineage>
</organism>
<sequence>MTPSESKQEVPAAKSEPFHARRRWGRQVGRLDIQAFAVDDVGARLKAKRDRRWKPEEGA</sequence>
<keyword evidence="3" id="KW-1185">Reference proteome</keyword>
<name>A0ABT6FM90_9BACT</name>
<gene>
    <name evidence="2" type="ORF">PZE19_32445</name>
</gene>
<feature type="region of interest" description="Disordered" evidence="1">
    <location>
        <begin position="1"/>
        <end position="22"/>
    </location>
</feature>
<evidence type="ECO:0000313" key="3">
    <source>
        <dbReference type="Proteomes" id="UP001216907"/>
    </source>
</evidence>